<feature type="domain" description="HTH tetR-type" evidence="5">
    <location>
        <begin position="2"/>
        <end position="62"/>
    </location>
</feature>
<feature type="DNA-binding region" description="H-T-H motif" evidence="4">
    <location>
        <begin position="25"/>
        <end position="44"/>
    </location>
</feature>
<dbReference type="GO" id="GO:0003700">
    <property type="term" value="F:DNA-binding transcription factor activity"/>
    <property type="evidence" value="ECO:0007669"/>
    <property type="project" value="TreeGrafter"/>
</dbReference>
<dbReference type="Gene3D" id="1.10.10.60">
    <property type="entry name" value="Homeodomain-like"/>
    <property type="match status" value="1"/>
</dbReference>
<dbReference type="Proteomes" id="UP000530424">
    <property type="component" value="Unassembled WGS sequence"/>
</dbReference>
<evidence type="ECO:0000259" key="5">
    <source>
        <dbReference type="PROSITE" id="PS50977"/>
    </source>
</evidence>
<keyword evidence="7" id="KW-1185">Reference proteome</keyword>
<comment type="caution">
    <text evidence="6">The sequence shown here is derived from an EMBL/GenBank/DDBJ whole genome shotgun (WGS) entry which is preliminary data.</text>
</comment>
<accession>A0A853C295</accession>
<organism evidence="6 7">
    <name type="scientific">Nocardioides thalensis</name>
    <dbReference type="NCBI Taxonomy" id="1914755"/>
    <lineage>
        <taxon>Bacteria</taxon>
        <taxon>Bacillati</taxon>
        <taxon>Actinomycetota</taxon>
        <taxon>Actinomycetes</taxon>
        <taxon>Propionibacteriales</taxon>
        <taxon>Nocardioidaceae</taxon>
        <taxon>Nocardioides</taxon>
    </lineage>
</organism>
<keyword evidence="2 4" id="KW-0238">DNA-binding</keyword>
<evidence type="ECO:0000313" key="7">
    <source>
        <dbReference type="Proteomes" id="UP000530424"/>
    </source>
</evidence>
<reference evidence="6 7" key="1">
    <citation type="submission" date="2020-07" db="EMBL/GenBank/DDBJ databases">
        <title>Sequencing the genomes of 1000 actinobacteria strains.</title>
        <authorList>
            <person name="Klenk H.-P."/>
        </authorList>
    </citation>
    <scope>NUCLEOTIDE SEQUENCE [LARGE SCALE GENOMIC DNA]</scope>
    <source>
        <strain evidence="6 7">DSM 103833</strain>
    </source>
</reference>
<name>A0A853C295_9ACTN</name>
<gene>
    <name evidence="6" type="ORF">HNR19_001406</name>
</gene>
<keyword evidence="3" id="KW-0804">Transcription</keyword>
<dbReference type="InterPro" id="IPR050109">
    <property type="entry name" value="HTH-type_TetR-like_transc_reg"/>
</dbReference>
<evidence type="ECO:0000256" key="1">
    <source>
        <dbReference type="ARBA" id="ARBA00023015"/>
    </source>
</evidence>
<evidence type="ECO:0000256" key="4">
    <source>
        <dbReference type="PROSITE-ProRule" id="PRU00335"/>
    </source>
</evidence>
<evidence type="ECO:0000256" key="2">
    <source>
        <dbReference type="ARBA" id="ARBA00023125"/>
    </source>
</evidence>
<dbReference type="InterPro" id="IPR001647">
    <property type="entry name" value="HTH_TetR"/>
</dbReference>
<dbReference type="GO" id="GO:0000976">
    <property type="term" value="F:transcription cis-regulatory region binding"/>
    <property type="evidence" value="ECO:0007669"/>
    <property type="project" value="TreeGrafter"/>
</dbReference>
<dbReference type="PANTHER" id="PTHR30055:SF151">
    <property type="entry name" value="TRANSCRIPTIONAL REGULATORY PROTEIN"/>
    <property type="match status" value="1"/>
</dbReference>
<dbReference type="AlphaFoldDB" id="A0A853C295"/>
<dbReference type="PRINTS" id="PR00455">
    <property type="entry name" value="HTHTETR"/>
</dbReference>
<dbReference type="InterPro" id="IPR009057">
    <property type="entry name" value="Homeodomain-like_sf"/>
</dbReference>
<sequence length="164" mass="17762">MRYRRADIVDRAIDALDAHGLAALSMRTLAAELDVRASALYHHFDNKAALLAAVADEILRRGRRATEIVAWEAELRLTCVELRDGMRAHRDGAALVTAVYDAGGVREPQERMADALRRGGAGDDLARVGARTLLRFVLSHVHDDSADFALGLGIVLAGLGTRVP</sequence>
<dbReference type="SUPFAM" id="SSF46689">
    <property type="entry name" value="Homeodomain-like"/>
    <property type="match status" value="1"/>
</dbReference>
<dbReference type="SUPFAM" id="SSF48498">
    <property type="entry name" value="Tetracyclin repressor-like, C-terminal domain"/>
    <property type="match status" value="1"/>
</dbReference>
<dbReference type="Pfam" id="PF00440">
    <property type="entry name" value="TetR_N"/>
    <property type="match status" value="1"/>
</dbReference>
<proteinExistence type="predicted"/>
<dbReference type="RefSeq" id="WP_179667259.1">
    <property type="nucleotide sequence ID" value="NZ_JACCFP010000001.1"/>
</dbReference>
<dbReference type="EMBL" id="JACCFP010000001">
    <property type="protein sequence ID" value="NYJ00708.1"/>
    <property type="molecule type" value="Genomic_DNA"/>
</dbReference>
<protein>
    <submittedName>
        <fullName evidence="6">TetR/AcrR family tetracycline transcriptional repressor</fullName>
    </submittedName>
</protein>
<evidence type="ECO:0000256" key="3">
    <source>
        <dbReference type="ARBA" id="ARBA00023163"/>
    </source>
</evidence>
<dbReference type="Gene3D" id="1.10.357.10">
    <property type="entry name" value="Tetracycline Repressor, domain 2"/>
    <property type="match status" value="1"/>
</dbReference>
<evidence type="ECO:0000313" key="6">
    <source>
        <dbReference type="EMBL" id="NYJ00708.1"/>
    </source>
</evidence>
<dbReference type="InterPro" id="IPR036271">
    <property type="entry name" value="Tet_transcr_reg_TetR-rel_C_sf"/>
</dbReference>
<keyword evidence="1" id="KW-0805">Transcription regulation</keyword>
<dbReference type="PANTHER" id="PTHR30055">
    <property type="entry name" value="HTH-TYPE TRANSCRIPTIONAL REGULATOR RUTR"/>
    <property type="match status" value="1"/>
</dbReference>
<dbReference type="PROSITE" id="PS50977">
    <property type="entry name" value="HTH_TETR_2"/>
    <property type="match status" value="1"/>
</dbReference>